<evidence type="ECO:0000313" key="1">
    <source>
        <dbReference type="EMBL" id="BDU01669.1"/>
    </source>
</evidence>
<gene>
    <name evidence="1" type="ORF">IFM12276_46970</name>
</gene>
<accession>A0ABM8D2S4</accession>
<evidence type="ECO:0000313" key="2">
    <source>
        <dbReference type="Proteomes" id="UP001317870"/>
    </source>
</evidence>
<name>A0ABM8D2S4_9NOCA</name>
<keyword evidence="2" id="KW-1185">Reference proteome</keyword>
<dbReference type="EMBL" id="AP026978">
    <property type="protein sequence ID" value="BDU01669.1"/>
    <property type="molecule type" value="Genomic_DNA"/>
</dbReference>
<proteinExistence type="predicted"/>
<reference evidence="1 2" key="1">
    <citation type="submission" date="2022-11" db="EMBL/GenBank/DDBJ databases">
        <title>Genome Sequencing of Nocardia sp. ON39_IFM12276 and assembly.</title>
        <authorList>
            <person name="Shimojima M."/>
            <person name="Toyokawa M."/>
            <person name="Uesaka K."/>
        </authorList>
    </citation>
    <scope>NUCLEOTIDE SEQUENCE [LARGE SCALE GENOMIC DNA]</scope>
    <source>
        <strain evidence="1 2">IFM 12276</strain>
    </source>
</reference>
<organism evidence="1 2">
    <name type="scientific">Nocardia sputorum</name>
    <dbReference type="NCBI Taxonomy" id="2984338"/>
    <lineage>
        <taxon>Bacteria</taxon>
        <taxon>Bacillati</taxon>
        <taxon>Actinomycetota</taxon>
        <taxon>Actinomycetes</taxon>
        <taxon>Mycobacteriales</taxon>
        <taxon>Nocardiaceae</taxon>
        <taxon>Nocardia</taxon>
    </lineage>
</organism>
<protein>
    <submittedName>
        <fullName evidence="1">Uncharacterized protein</fullName>
    </submittedName>
</protein>
<sequence length="90" mass="10114">MAGFSKSADTVWTSDWHRFRRLLLRLLPPPRPRGDIGVSYPVRRELGGWTVRPSRLAPMQVGNSAATLHAVHPADHEDAAIDWALERMGM</sequence>
<dbReference type="Proteomes" id="UP001317870">
    <property type="component" value="Chromosome"/>
</dbReference>